<proteinExistence type="predicted"/>
<comment type="caution">
    <text evidence="2">The sequence shown here is derived from an EMBL/GenBank/DDBJ whole genome shotgun (WGS) entry which is preliminary data.</text>
</comment>
<accession>A0ABV5ZUN7</accession>
<evidence type="ECO:0008006" key="4">
    <source>
        <dbReference type="Google" id="ProtNLM"/>
    </source>
</evidence>
<gene>
    <name evidence="2" type="ORF">ACFFQA_11780</name>
</gene>
<sequence>MLSHVLSRGSLAAALAGVALLAVVPTASAAEKCSGWGPGGHAVSSLKVCASVADGKVIGKGYTKTDSNGAIVWIQAVNVSTGKKYGTRMGKTLSVKVPSGRYQVDFYRGDGKGVITSPTVKV</sequence>
<evidence type="ECO:0000313" key="2">
    <source>
        <dbReference type="EMBL" id="MFB9904611.1"/>
    </source>
</evidence>
<organism evidence="2 3">
    <name type="scientific">Allokutzneria oryzae</name>
    <dbReference type="NCBI Taxonomy" id="1378989"/>
    <lineage>
        <taxon>Bacteria</taxon>
        <taxon>Bacillati</taxon>
        <taxon>Actinomycetota</taxon>
        <taxon>Actinomycetes</taxon>
        <taxon>Pseudonocardiales</taxon>
        <taxon>Pseudonocardiaceae</taxon>
        <taxon>Allokutzneria</taxon>
    </lineage>
</organism>
<dbReference type="EMBL" id="JBHLZU010000010">
    <property type="protein sequence ID" value="MFB9904611.1"/>
    <property type="molecule type" value="Genomic_DNA"/>
</dbReference>
<evidence type="ECO:0000256" key="1">
    <source>
        <dbReference type="SAM" id="SignalP"/>
    </source>
</evidence>
<reference evidence="2 3" key="1">
    <citation type="submission" date="2024-09" db="EMBL/GenBank/DDBJ databases">
        <authorList>
            <person name="Sun Q."/>
            <person name="Mori K."/>
        </authorList>
    </citation>
    <scope>NUCLEOTIDE SEQUENCE [LARGE SCALE GENOMIC DNA]</scope>
    <source>
        <strain evidence="2 3">TBRC 7907</strain>
    </source>
</reference>
<evidence type="ECO:0000313" key="3">
    <source>
        <dbReference type="Proteomes" id="UP001589693"/>
    </source>
</evidence>
<feature type="chain" id="PRO_5046044300" description="Carboxypeptidase regulatory-like domain-containing protein" evidence="1">
    <location>
        <begin position="30"/>
        <end position="122"/>
    </location>
</feature>
<feature type="signal peptide" evidence="1">
    <location>
        <begin position="1"/>
        <end position="29"/>
    </location>
</feature>
<keyword evidence="3" id="KW-1185">Reference proteome</keyword>
<dbReference type="Proteomes" id="UP001589693">
    <property type="component" value="Unassembled WGS sequence"/>
</dbReference>
<name>A0ABV5ZUN7_9PSEU</name>
<dbReference type="RefSeq" id="WP_377851815.1">
    <property type="nucleotide sequence ID" value="NZ_JBHLZU010000010.1"/>
</dbReference>
<keyword evidence="1" id="KW-0732">Signal</keyword>
<protein>
    <recommendedName>
        <fullName evidence="4">Carboxypeptidase regulatory-like domain-containing protein</fullName>
    </recommendedName>
</protein>